<dbReference type="Gene3D" id="3.30.410.40">
    <property type="match status" value="1"/>
</dbReference>
<feature type="binding site" evidence="5">
    <location>
        <position position="225"/>
    </location>
    <ligand>
        <name>FAD</name>
        <dbReference type="ChEBI" id="CHEBI:57692"/>
    </ligand>
</feature>
<gene>
    <name evidence="7" type="ORF">SAMN05216207_104814</name>
</gene>
<dbReference type="SUPFAM" id="SSF54373">
    <property type="entry name" value="FAD-linked reductases, C-terminal domain"/>
    <property type="match status" value="1"/>
</dbReference>
<dbReference type="Gene3D" id="3.50.50.60">
    <property type="entry name" value="FAD/NAD(P)-binding domain"/>
    <property type="match status" value="1"/>
</dbReference>
<keyword evidence="4 5" id="KW-0274">FAD</keyword>
<dbReference type="RefSeq" id="WP_245773867.1">
    <property type="nucleotide sequence ID" value="NZ_FOUY01000048.1"/>
</dbReference>
<dbReference type="Pfam" id="PF05199">
    <property type="entry name" value="GMC_oxred_C"/>
    <property type="match status" value="1"/>
</dbReference>
<dbReference type="EMBL" id="FOUY01000048">
    <property type="protein sequence ID" value="SFO36918.1"/>
    <property type="molecule type" value="Genomic_DNA"/>
</dbReference>
<evidence type="ECO:0000256" key="2">
    <source>
        <dbReference type="ARBA" id="ARBA00010790"/>
    </source>
</evidence>
<dbReference type="AlphaFoldDB" id="A0A1I5GLN4"/>
<dbReference type="InterPro" id="IPR007867">
    <property type="entry name" value="GMC_OxRtase_C"/>
</dbReference>
<comment type="similarity">
    <text evidence="2">Belongs to the GMC oxidoreductase family.</text>
</comment>
<dbReference type="InterPro" id="IPR000172">
    <property type="entry name" value="GMC_OxRdtase_N"/>
</dbReference>
<dbReference type="GO" id="GO:0050660">
    <property type="term" value="F:flavin adenine dinucleotide binding"/>
    <property type="evidence" value="ECO:0007669"/>
    <property type="project" value="InterPro"/>
</dbReference>
<evidence type="ECO:0000259" key="6">
    <source>
        <dbReference type="PROSITE" id="PS00624"/>
    </source>
</evidence>
<evidence type="ECO:0000313" key="7">
    <source>
        <dbReference type="EMBL" id="SFO36918.1"/>
    </source>
</evidence>
<dbReference type="PANTHER" id="PTHR11552:SF147">
    <property type="entry name" value="CHOLINE DEHYDROGENASE, MITOCHONDRIAL"/>
    <property type="match status" value="1"/>
</dbReference>
<dbReference type="InterPro" id="IPR012132">
    <property type="entry name" value="GMC_OxRdtase"/>
</dbReference>
<reference evidence="7 8" key="1">
    <citation type="submission" date="2016-10" db="EMBL/GenBank/DDBJ databases">
        <authorList>
            <person name="de Groot N.N."/>
        </authorList>
    </citation>
    <scope>NUCLEOTIDE SEQUENCE [LARGE SCALE GENOMIC DNA]</scope>
    <source>
        <strain evidence="7 8">CGMCC 4.1877</strain>
    </source>
</reference>
<evidence type="ECO:0000256" key="1">
    <source>
        <dbReference type="ARBA" id="ARBA00001974"/>
    </source>
</evidence>
<dbReference type="PIRSF" id="PIRSF000137">
    <property type="entry name" value="Alcohol_oxidase"/>
    <property type="match status" value="1"/>
</dbReference>
<evidence type="ECO:0000256" key="3">
    <source>
        <dbReference type="ARBA" id="ARBA00022630"/>
    </source>
</evidence>
<dbReference type="SUPFAM" id="SSF51905">
    <property type="entry name" value="FAD/NAD(P)-binding domain"/>
    <property type="match status" value="1"/>
</dbReference>
<feature type="domain" description="Glucose-methanol-choline oxidoreductase N-terminal" evidence="6">
    <location>
        <begin position="256"/>
        <end position="270"/>
    </location>
</feature>
<dbReference type="InterPro" id="IPR036188">
    <property type="entry name" value="FAD/NAD-bd_sf"/>
</dbReference>
<sequence length="525" mass="54132">MSENFDVVVVGGGTAGCIVAARLSEDPGRRVLLIEAGPDYPTTVPAAVLEGRVVPMRGHAADVDPRHDWGLAAEGAGGASISVPQGRLIGGGSAINGMIALRGATADFREWAERGNPHWDWAHVLAAYRALENDPAPGPDIHGRGGAFPIARADEHDYAPLQAAFVQTCRALGAKDQPDLNAPDAEGVGPAPMNRVGTTRMSTATTHLAPARGRPDLTVRGDLHVRRVIFDGTTATGVELTDGTVIGAGEVVLTAGAIQTPALLQRSGVGPATLLSGLDIPVLSDLPVGENLGDHFSVPLLAAPREGTWSPEDFSLQTVLRTSTEAQPGAMDAQLTMFTYLDVSTTEAGARGLAGTGGTGLGQLAGMGCVLNKPRSVGSVRITSTDATVLPRVAPGYLTEQVDRDAIREIVRLGWAVITGEPLAGMLHEPIGLDAATVADDTALDAAIETMTASGYHFTGTCAMAPAERGGVVDQDGRVHGLTGLRVADASVIPVEPAANTMLPTVMTAERLAAAARGRSFPEAS</sequence>
<dbReference type="STRING" id="260086.SAMN05216207_104814"/>
<dbReference type="Proteomes" id="UP000199614">
    <property type="component" value="Unassembled WGS sequence"/>
</dbReference>
<evidence type="ECO:0000256" key="5">
    <source>
        <dbReference type="PIRSR" id="PIRSR000137-2"/>
    </source>
</evidence>
<evidence type="ECO:0000313" key="8">
    <source>
        <dbReference type="Proteomes" id="UP000199614"/>
    </source>
</evidence>
<dbReference type="GO" id="GO:0016614">
    <property type="term" value="F:oxidoreductase activity, acting on CH-OH group of donors"/>
    <property type="evidence" value="ECO:0007669"/>
    <property type="project" value="InterPro"/>
</dbReference>
<protein>
    <submittedName>
        <fullName evidence="7">Choline dehydrogenase</fullName>
    </submittedName>
</protein>
<keyword evidence="8" id="KW-1185">Reference proteome</keyword>
<dbReference type="PROSITE" id="PS00624">
    <property type="entry name" value="GMC_OXRED_2"/>
    <property type="match status" value="1"/>
</dbReference>
<evidence type="ECO:0000256" key="4">
    <source>
        <dbReference type="ARBA" id="ARBA00022827"/>
    </source>
</evidence>
<dbReference type="Pfam" id="PF00732">
    <property type="entry name" value="GMC_oxred_N"/>
    <property type="match status" value="1"/>
</dbReference>
<comment type="cofactor">
    <cofactor evidence="1 5">
        <name>FAD</name>
        <dbReference type="ChEBI" id="CHEBI:57692"/>
    </cofactor>
</comment>
<dbReference type="PANTHER" id="PTHR11552">
    <property type="entry name" value="GLUCOSE-METHANOL-CHOLINE GMC OXIDOREDUCTASE"/>
    <property type="match status" value="1"/>
</dbReference>
<keyword evidence="3" id="KW-0285">Flavoprotein</keyword>
<name>A0A1I5GLN4_PSUAM</name>
<accession>A0A1I5GLN4</accession>
<proteinExistence type="inferred from homology"/>
<organism evidence="7 8">
    <name type="scientific">Pseudonocardia ammonioxydans</name>
    <dbReference type="NCBI Taxonomy" id="260086"/>
    <lineage>
        <taxon>Bacteria</taxon>
        <taxon>Bacillati</taxon>
        <taxon>Actinomycetota</taxon>
        <taxon>Actinomycetes</taxon>
        <taxon>Pseudonocardiales</taxon>
        <taxon>Pseudonocardiaceae</taxon>
        <taxon>Pseudonocardia</taxon>
    </lineage>
</organism>